<evidence type="ECO:0000256" key="1">
    <source>
        <dbReference type="ARBA" id="ARBA00023125"/>
    </source>
</evidence>
<feature type="domain" description="HTH cro/C1-type" evidence="2">
    <location>
        <begin position="11"/>
        <end position="65"/>
    </location>
</feature>
<organism evidence="3 4">
    <name type="scientific">Arcanobacterium phocisimile</name>
    <dbReference type="NCBI Taxonomy" id="1302235"/>
    <lineage>
        <taxon>Bacteria</taxon>
        <taxon>Bacillati</taxon>
        <taxon>Actinomycetota</taxon>
        <taxon>Actinomycetes</taxon>
        <taxon>Actinomycetales</taxon>
        <taxon>Actinomycetaceae</taxon>
        <taxon>Arcanobacterium</taxon>
    </lineage>
</organism>
<accession>A0ABX7IEH1</accession>
<name>A0ABX7IEH1_9ACTO</name>
<dbReference type="SMART" id="SM00530">
    <property type="entry name" value="HTH_XRE"/>
    <property type="match status" value="1"/>
</dbReference>
<protein>
    <submittedName>
        <fullName evidence="3">Helix-turn-helix transcriptional regulator</fullName>
    </submittedName>
</protein>
<dbReference type="InterPro" id="IPR010982">
    <property type="entry name" value="Lambda_DNA-bd_dom_sf"/>
</dbReference>
<dbReference type="PANTHER" id="PTHR46558">
    <property type="entry name" value="TRACRIPTIONAL REGULATORY PROTEIN-RELATED-RELATED"/>
    <property type="match status" value="1"/>
</dbReference>
<sequence>MSLNRIFATRLKTARTKKNITQEQLADLLGVSRQAVSKWENGSGYPEVEKLVLLARELTVSLDDLFALTGVSHVGEAEQAAQPPHQHVHVIRPLDRIAISSFDKKKLLLCYDVRATRALGSGKIQYALLGVTRKGFWERKEEIIGWYLDIDSVEKEINAIHTAMIAGESNYELRFFAPVELKGLFGSPQIIEDSDQ</sequence>
<dbReference type="InterPro" id="IPR001387">
    <property type="entry name" value="Cro/C1-type_HTH"/>
</dbReference>
<dbReference type="Gene3D" id="1.10.260.40">
    <property type="entry name" value="lambda repressor-like DNA-binding domains"/>
    <property type="match status" value="1"/>
</dbReference>
<keyword evidence="4" id="KW-1185">Reference proteome</keyword>
<dbReference type="PROSITE" id="PS50943">
    <property type="entry name" value="HTH_CROC1"/>
    <property type="match status" value="1"/>
</dbReference>
<evidence type="ECO:0000313" key="4">
    <source>
        <dbReference type="Proteomes" id="UP000602653"/>
    </source>
</evidence>
<dbReference type="PANTHER" id="PTHR46558:SF11">
    <property type="entry name" value="HTH-TYPE TRANSCRIPTIONAL REGULATOR XRE"/>
    <property type="match status" value="1"/>
</dbReference>
<dbReference type="RefSeq" id="WP_204423284.1">
    <property type="nucleotide sequence ID" value="NZ_CP070228.1"/>
</dbReference>
<dbReference type="CDD" id="cd00093">
    <property type="entry name" value="HTH_XRE"/>
    <property type="match status" value="1"/>
</dbReference>
<keyword evidence="1" id="KW-0238">DNA-binding</keyword>
<evidence type="ECO:0000259" key="2">
    <source>
        <dbReference type="PROSITE" id="PS50943"/>
    </source>
</evidence>
<gene>
    <name evidence="3" type="ORF">JTE88_05315</name>
</gene>
<dbReference type="EMBL" id="CP070228">
    <property type="protein sequence ID" value="QRV01534.1"/>
    <property type="molecule type" value="Genomic_DNA"/>
</dbReference>
<proteinExistence type="predicted"/>
<evidence type="ECO:0000313" key="3">
    <source>
        <dbReference type="EMBL" id="QRV01534.1"/>
    </source>
</evidence>
<dbReference type="Proteomes" id="UP000602653">
    <property type="component" value="Chromosome"/>
</dbReference>
<reference evidence="3 4" key="1">
    <citation type="submission" date="2021-02" db="EMBL/GenBank/DDBJ databases">
        <title>Complete Genome Sequence of Arcanobacterium phocisimile strain DSM 26142T from a harbour seal.</title>
        <authorList>
            <person name="Borowiak M."/>
            <person name="Alssahen M."/>
            <person name="Malorny B."/>
            <person name="Laemmler C."/>
            <person name="Siebert U."/>
            <person name="Ploetz M."/>
            <person name="Abdulmawjood A."/>
        </authorList>
    </citation>
    <scope>NUCLEOTIDE SEQUENCE [LARGE SCALE GENOMIC DNA]</scope>
    <source>
        <strain evidence="3 4">DSM 26142</strain>
    </source>
</reference>
<dbReference type="SUPFAM" id="SSF47413">
    <property type="entry name" value="lambda repressor-like DNA-binding domains"/>
    <property type="match status" value="1"/>
</dbReference>
<dbReference type="Pfam" id="PF01381">
    <property type="entry name" value="HTH_3"/>
    <property type="match status" value="1"/>
</dbReference>